<sequence length="215" mass="22029">MGSACALPGQSEYTDHVAWTGSSGSGCGRVPKTEKGSGSTCAVSRAQHEGNGGKAPAGQGRPERVKADQAGAAEAAMLLIFSLPMQLGCMVLAPKSGHSPKPSPSKACCPETIIGLMVVQACPDACIQQHPSTQGRVCSARSWKLGLCTSQRTFLSAQTQTAGKPHRRAAVSHICCDHGYLTITGATHVIRPNLGISSMTPATMAATTSASDDGP</sequence>
<organism evidence="2 3">
    <name type="scientific">Haematococcus lacustris</name>
    <name type="common">Green alga</name>
    <name type="synonym">Haematococcus pluvialis</name>
    <dbReference type="NCBI Taxonomy" id="44745"/>
    <lineage>
        <taxon>Eukaryota</taxon>
        <taxon>Viridiplantae</taxon>
        <taxon>Chlorophyta</taxon>
        <taxon>core chlorophytes</taxon>
        <taxon>Chlorophyceae</taxon>
        <taxon>CS clade</taxon>
        <taxon>Chlamydomonadales</taxon>
        <taxon>Haematococcaceae</taxon>
        <taxon>Haematococcus</taxon>
    </lineage>
</organism>
<gene>
    <name evidence="2" type="ORF">HaLaN_00707</name>
</gene>
<evidence type="ECO:0000256" key="1">
    <source>
        <dbReference type="SAM" id="MobiDB-lite"/>
    </source>
</evidence>
<reference evidence="2 3" key="1">
    <citation type="submission" date="2020-02" db="EMBL/GenBank/DDBJ databases">
        <title>Draft genome sequence of Haematococcus lacustris strain NIES-144.</title>
        <authorList>
            <person name="Morimoto D."/>
            <person name="Nakagawa S."/>
            <person name="Yoshida T."/>
            <person name="Sawayama S."/>
        </authorList>
    </citation>
    <scope>NUCLEOTIDE SEQUENCE [LARGE SCALE GENOMIC DNA]</scope>
    <source>
        <strain evidence="2 3">NIES-144</strain>
    </source>
</reference>
<dbReference type="AlphaFoldDB" id="A0A699YE69"/>
<comment type="caution">
    <text evidence="2">The sequence shown here is derived from an EMBL/GenBank/DDBJ whole genome shotgun (WGS) entry which is preliminary data.</text>
</comment>
<evidence type="ECO:0000313" key="3">
    <source>
        <dbReference type="Proteomes" id="UP000485058"/>
    </source>
</evidence>
<keyword evidence="3" id="KW-1185">Reference proteome</keyword>
<accession>A0A699YE69</accession>
<feature type="region of interest" description="Disordered" evidence="1">
    <location>
        <begin position="38"/>
        <end position="68"/>
    </location>
</feature>
<name>A0A699YE69_HAELA</name>
<proteinExistence type="predicted"/>
<protein>
    <submittedName>
        <fullName evidence="2">Uncharacterized protein</fullName>
    </submittedName>
</protein>
<dbReference type="Proteomes" id="UP000485058">
    <property type="component" value="Unassembled WGS sequence"/>
</dbReference>
<dbReference type="EMBL" id="BLLF01000023">
    <property type="protein sequence ID" value="GFH06128.1"/>
    <property type="molecule type" value="Genomic_DNA"/>
</dbReference>
<evidence type="ECO:0000313" key="2">
    <source>
        <dbReference type="EMBL" id="GFH06128.1"/>
    </source>
</evidence>